<name>A0A1B6MEI2_9HEMI</name>
<dbReference type="AlphaFoldDB" id="A0A1B6MEI2"/>
<accession>A0A1B6MEI2</accession>
<organism evidence="1">
    <name type="scientific">Graphocephala atropunctata</name>
    <dbReference type="NCBI Taxonomy" id="36148"/>
    <lineage>
        <taxon>Eukaryota</taxon>
        <taxon>Metazoa</taxon>
        <taxon>Ecdysozoa</taxon>
        <taxon>Arthropoda</taxon>
        <taxon>Hexapoda</taxon>
        <taxon>Insecta</taxon>
        <taxon>Pterygota</taxon>
        <taxon>Neoptera</taxon>
        <taxon>Paraneoptera</taxon>
        <taxon>Hemiptera</taxon>
        <taxon>Auchenorrhyncha</taxon>
        <taxon>Membracoidea</taxon>
        <taxon>Cicadellidae</taxon>
        <taxon>Cicadellinae</taxon>
        <taxon>Cicadellini</taxon>
        <taxon>Graphocephala</taxon>
    </lineage>
</organism>
<proteinExistence type="predicted"/>
<sequence length="112" mass="12813">MDYDKAFHQLTEDFIKRGLKKLVCSPMGCVRDQIPINNFVTNIVNFQQITGATVDIITYPEQSVRVIRNGLTHGDFVQQLEYAVTKEYQETCQSNSLTSLPLQCMRDFPPLP</sequence>
<evidence type="ECO:0000313" key="1">
    <source>
        <dbReference type="EMBL" id="JAT34340.1"/>
    </source>
</evidence>
<feature type="non-terminal residue" evidence="1">
    <location>
        <position position="112"/>
    </location>
</feature>
<evidence type="ECO:0008006" key="2">
    <source>
        <dbReference type="Google" id="ProtNLM"/>
    </source>
</evidence>
<gene>
    <name evidence="1" type="ORF">g.52419</name>
</gene>
<protein>
    <recommendedName>
        <fullName evidence="2">Macro domain-containing protein</fullName>
    </recommendedName>
</protein>
<dbReference type="EMBL" id="GEBQ01005637">
    <property type="protein sequence ID" value="JAT34340.1"/>
    <property type="molecule type" value="Transcribed_RNA"/>
</dbReference>
<reference evidence="1" key="1">
    <citation type="submission" date="2015-11" db="EMBL/GenBank/DDBJ databases">
        <title>De novo transcriptome assembly of four potential Pierce s Disease insect vectors from Arizona vineyards.</title>
        <authorList>
            <person name="Tassone E.E."/>
        </authorList>
    </citation>
    <scope>NUCLEOTIDE SEQUENCE</scope>
</reference>